<evidence type="ECO:0000259" key="2">
    <source>
        <dbReference type="PROSITE" id="PS50966"/>
    </source>
</evidence>
<evidence type="ECO:0000313" key="3">
    <source>
        <dbReference type="EMBL" id="UPT20913.1"/>
    </source>
</evidence>
<evidence type="ECO:0000256" key="1">
    <source>
        <dbReference type="PROSITE-ProRule" id="PRU00325"/>
    </source>
</evidence>
<dbReference type="PROSITE" id="PS50966">
    <property type="entry name" value="ZF_SWIM"/>
    <property type="match status" value="1"/>
</dbReference>
<keyword evidence="3" id="KW-0378">Hydrolase</keyword>
<keyword evidence="3" id="KW-0347">Helicase</keyword>
<dbReference type="InterPro" id="IPR007527">
    <property type="entry name" value="Znf_SWIM"/>
</dbReference>
<dbReference type="PANTHER" id="PTHR38133">
    <property type="entry name" value="SLR1429 PROTEIN"/>
    <property type="match status" value="1"/>
</dbReference>
<keyword evidence="3" id="KW-0547">Nucleotide-binding</keyword>
<keyword evidence="1" id="KW-0479">Metal-binding</keyword>
<sequence>MSGTDAEARGFPAFPAVRGRGGTARTWWGRAWIGAVEQAALDADQLRAGSAYARTGRVGSIAVSPGQVFATVDEPEGTLRVSVSVRTLTDTEWDRFAAEAAARAGHIAALLDHDMPRDLVRAAEEAGVRLLPRDDEFDFACDCPDWDHPCRHAAALCHQFAWLLDRDPFLLLLLRGRAEHTLVHQLRRVRTPAVGAVEPAAPVLDGEDAARAWRRPVPPLPEPIAPPQSTGAVPALPETEELDVTALRRLAADTAHRAAALLRGEKSIDLDVWQDTVRLAATCPEERLRLRLARASGRAEDFERAVRAWQHGGATGLETLERPWQPPADEMARARTALREAWPETEFGEARTWRNRWTLPERGVQVRYGRDGRWYPYRLEDGKWWPAAPSATDPVAALGALLDGKL</sequence>
<gene>
    <name evidence="3" type="ORF">FOF52_08030</name>
</gene>
<keyword evidence="1" id="KW-0863">Zinc-finger</keyword>
<dbReference type="Proteomes" id="UP000832041">
    <property type="component" value="Chromosome"/>
</dbReference>
<name>A0ABY4L3N2_THEAE</name>
<proteinExistence type="predicted"/>
<feature type="domain" description="SWIM-type" evidence="2">
    <location>
        <begin position="126"/>
        <end position="161"/>
    </location>
</feature>
<evidence type="ECO:0000313" key="4">
    <source>
        <dbReference type="Proteomes" id="UP000832041"/>
    </source>
</evidence>
<dbReference type="GO" id="GO:0004386">
    <property type="term" value="F:helicase activity"/>
    <property type="evidence" value="ECO:0007669"/>
    <property type="project" value="UniProtKB-KW"/>
</dbReference>
<keyword evidence="3" id="KW-0067">ATP-binding</keyword>
<protein>
    <submittedName>
        <fullName evidence="3">SWF/SNF family helicase</fullName>
    </submittedName>
</protein>
<accession>A0ABY4L3N2</accession>
<organism evidence="3 4">
    <name type="scientific">Thermobifida alba</name>
    <name type="common">Thermomonospora alba</name>
    <dbReference type="NCBI Taxonomy" id="53522"/>
    <lineage>
        <taxon>Bacteria</taxon>
        <taxon>Bacillati</taxon>
        <taxon>Actinomycetota</taxon>
        <taxon>Actinomycetes</taxon>
        <taxon>Streptosporangiales</taxon>
        <taxon>Nocardiopsidaceae</taxon>
        <taxon>Thermobifida</taxon>
    </lineage>
</organism>
<keyword evidence="4" id="KW-1185">Reference proteome</keyword>
<dbReference type="EMBL" id="CP051627">
    <property type="protein sequence ID" value="UPT20913.1"/>
    <property type="molecule type" value="Genomic_DNA"/>
</dbReference>
<dbReference type="RefSeq" id="WP_248593208.1">
    <property type="nucleotide sequence ID" value="NZ_BAABEB010000027.1"/>
</dbReference>
<keyword evidence="1" id="KW-0862">Zinc</keyword>
<reference evidence="3 4" key="1">
    <citation type="submission" date="2020-04" db="EMBL/GenBank/DDBJ databases">
        <title>Thermobifida alba genome sequencing and assembly.</title>
        <authorList>
            <person name="Luzics S."/>
            <person name="Horvath B."/>
            <person name="Nagy I."/>
            <person name="Toth A."/>
            <person name="Nagy I."/>
            <person name="Kukolya J."/>
        </authorList>
    </citation>
    <scope>NUCLEOTIDE SEQUENCE [LARGE SCALE GENOMIC DNA]</scope>
    <source>
        <strain evidence="3 4">DSM 43795</strain>
    </source>
</reference>
<dbReference type="PANTHER" id="PTHR38133:SF1">
    <property type="entry name" value="SLR1429 PROTEIN"/>
    <property type="match status" value="1"/>
</dbReference>